<evidence type="ECO:0000259" key="3">
    <source>
        <dbReference type="Pfam" id="PF05043"/>
    </source>
</evidence>
<dbReference type="InterPro" id="IPR007737">
    <property type="entry name" value="Mga_HTH"/>
</dbReference>
<dbReference type="Pfam" id="PF05043">
    <property type="entry name" value="Mga"/>
    <property type="match status" value="1"/>
</dbReference>
<sequence>MRELQINFILNKTTVRWFQLLNDFERERTCSLTAFAAKLHVTQRTISSDIKGIKEHFGDSIQLTQVAYGYYFTEKAPMDYLEKKRQLVSEEGLYQLMEGIFHGELHPIEEWAYRLHVSESTLRRYLQGVAPILKNYGLTIGYSPVNMKGNETNIRKFFQDFYYEADVTPHTLLPPKELVDMVMVDMDVSPAKIRNSDIPPTDFFYALFIIIERCREKNYVTVPDRFAYLIRNISGFTYYNLLKERIIEEYGVEIPEKEFIWLYLLTVTKRTLTEPLLEKDFIETYSFWPEFRQISQAYTATWSSSFKQTQDIECLIHSFFVAKKIADETAPALNGVQAEIRELAQESPQFKQNLSFLNQQQNILGYSPLYLEDISASLTLYQEAIREYYDRPIQRIAVVLEGNLQICQSIRARFLRYVGNDMQVYFPRINEVTTGYLALQQIDLVVTNYSEYLTDFILVTDYLLLKAIPDRFDWMRVIQKINPQLGEAIQITEQ</sequence>
<dbReference type="AlphaFoldDB" id="A0A242A3M9"/>
<reference evidence="4 5" key="1">
    <citation type="submission" date="2017-05" db="EMBL/GenBank/DDBJ databases">
        <title>The Genome Sequence of Enterococcus sp. 8G7_MSG3316.</title>
        <authorList>
            <consortium name="The Broad Institute Genomics Platform"/>
            <consortium name="The Broad Institute Genomic Center for Infectious Diseases"/>
            <person name="Earl A."/>
            <person name="Manson A."/>
            <person name="Schwartman J."/>
            <person name="Gilmore M."/>
            <person name="Abouelleil A."/>
            <person name="Cao P."/>
            <person name="Chapman S."/>
            <person name="Cusick C."/>
            <person name="Shea T."/>
            <person name="Young S."/>
            <person name="Neafsey D."/>
            <person name="Nusbaum C."/>
            <person name="Birren B."/>
        </authorList>
    </citation>
    <scope>NUCLEOTIDE SEQUENCE [LARGE SCALE GENOMIC DNA]</scope>
    <source>
        <strain evidence="4 5">8G7_MSG3316</strain>
    </source>
</reference>
<name>A0A242A3M9_9ENTE</name>
<accession>A0A242A3M9</accession>
<protein>
    <recommendedName>
        <fullName evidence="3">Mga helix-turn-helix domain-containing protein</fullName>
    </recommendedName>
</protein>
<evidence type="ECO:0000256" key="2">
    <source>
        <dbReference type="ARBA" id="ARBA00023163"/>
    </source>
</evidence>
<dbReference type="EMBL" id="NGKU01000001">
    <property type="protein sequence ID" value="OTN75500.1"/>
    <property type="molecule type" value="Genomic_DNA"/>
</dbReference>
<evidence type="ECO:0000256" key="1">
    <source>
        <dbReference type="ARBA" id="ARBA00023015"/>
    </source>
</evidence>
<feature type="domain" description="Mga helix-turn-helix" evidence="3">
    <location>
        <begin position="87"/>
        <end position="162"/>
    </location>
</feature>
<dbReference type="STRING" id="1834191.A5886_000570"/>
<dbReference type="Proteomes" id="UP000195043">
    <property type="component" value="Unassembled WGS sequence"/>
</dbReference>
<evidence type="ECO:0000313" key="4">
    <source>
        <dbReference type="EMBL" id="OTN75500.1"/>
    </source>
</evidence>
<keyword evidence="1" id="KW-0805">Transcription regulation</keyword>
<dbReference type="PANTHER" id="PTHR30185:SF18">
    <property type="entry name" value="TRANSCRIPTIONAL REGULATOR MTLR"/>
    <property type="match status" value="1"/>
</dbReference>
<evidence type="ECO:0000313" key="5">
    <source>
        <dbReference type="Proteomes" id="UP000195043"/>
    </source>
</evidence>
<proteinExistence type="predicted"/>
<gene>
    <name evidence="4" type="ORF">A5886_000570</name>
</gene>
<dbReference type="OrthoDB" id="2193253at2"/>
<keyword evidence="5" id="KW-1185">Reference proteome</keyword>
<dbReference type="RefSeq" id="WP_086273552.1">
    <property type="nucleotide sequence ID" value="NZ_NGKU01000001.1"/>
</dbReference>
<dbReference type="InterPro" id="IPR050661">
    <property type="entry name" value="BglG_antiterminators"/>
</dbReference>
<comment type="caution">
    <text evidence="4">The sequence shown here is derived from an EMBL/GenBank/DDBJ whole genome shotgun (WGS) entry which is preliminary data.</text>
</comment>
<organism evidence="4 5">
    <name type="scientific">Candidatus Enterococcus testudinis</name>
    <dbReference type="NCBI Taxonomy" id="1834191"/>
    <lineage>
        <taxon>Bacteria</taxon>
        <taxon>Bacillati</taxon>
        <taxon>Bacillota</taxon>
        <taxon>Bacilli</taxon>
        <taxon>Lactobacillales</taxon>
        <taxon>Enterococcaceae</taxon>
        <taxon>Enterococcus</taxon>
    </lineage>
</organism>
<dbReference type="PANTHER" id="PTHR30185">
    <property type="entry name" value="CRYPTIC BETA-GLUCOSIDE BGL OPERON ANTITERMINATOR"/>
    <property type="match status" value="1"/>
</dbReference>
<keyword evidence="2" id="KW-0804">Transcription</keyword>